<dbReference type="PANTHER" id="PTHR43649">
    <property type="entry name" value="ARABINOSE-BINDING PROTEIN-RELATED"/>
    <property type="match status" value="1"/>
</dbReference>
<sequence>MRRLRTYLSIIILGSIIMSCGRMNNGDNSDNIDKPNVDSDIVELQLWSYYGGFDEIIEGFEKKNPNIKVKISTFPYEEYELKYKESMIKENGDADILIIDSNEYGEFNSINGLENLLDDKYNATKYREDYDKELWELGKSIDKSKLLGLPIASAPIVTYYRADIMEAYGFPSNPKELAEFMRDANNWLEIGKKLKADDKYIVQWIGEIVRISTSDMAYFDENLEYQRDNERFKEAIEIARKGRDLGISPYNDIWSDTGIKMLKEDKFAMLYLGSWGASELETLVPEQKGKWRVTALPFGAYGWNNASIISIPENSGNKDAAWKFIEYYIFKHNDKNRLGNVSGYLPFRGVEENLKHKNEFLGGQEDQRVYEELMSKTQEYSVTPLDKAVFKLWDDIVNEGLENGNKSDEILANIKSQVNSKFSKEIKILKNKIKV</sequence>
<dbReference type="eggNOG" id="COG1653">
    <property type="taxonomic scope" value="Bacteria"/>
</dbReference>
<dbReference type="Proteomes" id="UP000092714">
    <property type="component" value="Unassembled WGS sequence"/>
</dbReference>
<dbReference type="Gene3D" id="3.40.190.10">
    <property type="entry name" value="Periplasmic binding protein-like II"/>
    <property type="match status" value="1"/>
</dbReference>
<reference evidence="1 2" key="1">
    <citation type="submission" date="2016-06" db="EMBL/GenBank/DDBJ databases">
        <authorList>
            <person name="Kjaerup R.B."/>
            <person name="Dalgaard T.S."/>
            <person name="Juul-Madsen H.R."/>
        </authorList>
    </citation>
    <scope>NUCLEOTIDE SEQUENCE [LARGE SCALE GENOMIC DNA]</scope>
    <source>
        <strain evidence="1 2">373-A1</strain>
    </source>
</reference>
<dbReference type="Pfam" id="PF13416">
    <property type="entry name" value="SBP_bac_8"/>
    <property type="match status" value="1"/>
</dbReference>
<dbReference type="RefSeq" id="WP_065254525.1">
    <property type="nucleotide sequence ID" value="NZ_JADNCW010000005.1"/>
</dbReference>
<dbReference type="InterPro" id="IPR006059">
    <property type="entry name" value="SBP"/>
</dbReference>
<dbReference type="OrthoDB" id="2823382at2"/>
<name>A0A1B8RPK8_9CLOT</name>
<evidence type="ECO:0000313" key="2">
    <source>
        <dbReference type="Proteomes" id="UP000092714"/>
    </source>
</evidence>
<dbReference type="AlphaFoldDB" id="A0A1B8RPK8"/>
<organism evidence="1 2">
    <name type="scientific">Clostridium paraputrificum</name>
    <dbReference type="NCBI Taxonomy" id="29363"/>
    <lineage>
        <taxon>Bacteria</taxon>
        <taxon>Bacillati</taxon>
        <taxon>Bacillota</taxon>
        <taxon>Clostridia</taxon>
        <taxon>Eubacteriales</taxon>
        <taxon>Clostridiaceae</taxon>
        <taxon>Clostridium</taxon>
    </lineage>
</organism>
<evidence type="ECO:0000313" key="1">
    <source>
        <dbReference type="EMBL" id="OBY10696.1"/>
    </source>
</evidence>
<keyword evidence="2" id="KW-1185">Reference proteome</keyword>
<dbReference type="PANTHER" id="PTHR43649:SF12">
    <property type="entry name" value="DIACETYLCHITOBIOSE BINDING PROTEIN DASA"/>
    <property type="match status" value="1"/>
</dbReference>
<proteinExistence type="predicted"/>
<comment type="caution">
    <text evidence="1">The sequence shown here is derived from an EMBL/GenBank/DDBJ whole genome shotgun (WGS) entry which is preliminary data.</text>
</comment>
<dbReference type="PROSITE" id="PS51257">
    <property type="entry name" value="PROKAR_LIPOPROTEIN"/>
    <property type="match status" value="1"/>
</dbReference>
<dbReference type="InterPro" id="IPR050490">
    <property type="entry name" value="Bact_solute-bd_prot1"/>
</dbReference>
<dbReference type="SUPFAM" id="SSF53850">
    <property type="entry name" value="Periplasmic binding protein-like II"/>
    <property type="match status" value="1"/>
</dbReference>
<gene>
    <name evidence="1" type="ORF">CP373A1_09310</name>
</gene>
<dbReference type="EMBL" id="MAPZ01000019">
    <property type="protein sequence ID" value="OBY10696.1"/>
    <property type="molecule type" value="Genomic_DNA"/>
</dbReference>
<protein>
    <submittedName>
        <fullName evidence="1">Uncharacterized protein</fullName>
    </submittedName>
</protein>
<accession>A0A1B8RPK8</accession>